<accession>A0A0K0DHL6</accession>
<keyword evidence="2" id="KW-1133">Transmembrane helix</keyword>
<proteinExistence type="predicted"/>
<evidence type="ECO:0000256" key="1">
    <source>
        <dbReference type="SAM" id="MobiDB-lite"/>
    </source>
</evidence>
<feature type="transmembrane region" description="Helical" evidence="2">
    <location>
        <begin position="126"/>
        <end position="145"/>
    </location>
</feature>
<dbReference type="WBParaSite" id="ACAC_0001069701-mRNA-1">
    <property type="protein sequence ID" value="ACAC_0001069701-mRNA-1"/>
    <property type="gene ID" value="ACAC_0001069701"/>
</dbReference>
<evidence type="ECO:0000313" key="4">
    <source>
        <dbReference type="WBParaSite" id="ACAC_0001069701-mRNA-1"/>
    </source>
</evidence>
<dbReference type="Proteomes" id="UP000035642">
    <property type="component" value="Unassembled WGS sequence"/>
</dbReference>
<dbReference type="Gene3D" id="3.30.720.220">
    <property type="match status" value="1"/>
</dbReference>
<dbReference type="Pfam" id="PF05439">
    <property type="entry name" value="JTB"/>
    <property type="match status" value="1"/>
</dbReference>
<sequence length="167" mass="18807">MADKCDVLEYYRSKRLFSFIIALICFTVIVVFVEEYAEEGNGDSQIKPISKTPNEVSSTDPGSSGMCWLTEKVTVIDSCVRCSEFEMNAFKAKHCTPTGFYDRVNCSESGIVAFRPCKRAPSSIQPSFYCFVVINVVLLPLSYLISVKRIAELNRLAYTRVTQSFEC</sequence>
<organism evidence="3 4">
    <name type="scientific">Angiostrongylus cantonensis</name>
    <name type="common">Rat lungworm</name>
    <dbReference type="NCBI Taxonomy" id="6313"/>
    <lineage>
        <taxon>Eukaryota</taxon>
        <taxon>Metazoa</taxon>
        <taxon>Ecdysozoa</taxon>
        <taxon>Nematoda</taxon>
        <taxon>Chromadorea</taxon>
        <taxon>Rhabditida</taxon>
        <taxon>Rhabditina</taxon>
        <taxon>Rhabditomorpha</taxon>
        <taxon>Strongyloidea</taxon>
        <taxon>Metastrongylidae</taxon>
        <taxon>Angiostrongylus</taxon>
    </lineage>
</organism>
<dbReference type="InterPro" id="IPR008657">
    <property type="entry name" value="JTB"/>
</dbReference>
<dbReference type="PANTHER" id="PTHR13041">
    <property type="entry name" value="JTB PROTEIN-RELATED"/>
    <property type="match status" value="1"/>
</dbReference>
<evidence type="ECO:0000313" key="3">
    <source>
        <dbReference type="Proteomes" id="UP000035642"/>
    </source>
</evidence>
<keyword evidence="3" id="KW-1185">Reference proteome</keyword>
<feature type="transmembrane region" description="Helical" evidence="2">
    <location>
        <begin position="16"/>
        <end position="33"/>
    </location>
</feature>
<reference evidence="3" key="1">
    <citation type="submission" date="2012-09" db="EMBL/GenBank/DDBJ databases">
        <authorList>
            <person name="Martin A.A."/>
        </authorList>
    </citation>
    <scope>NUCLEOTIDE SEQUENCE</scope>
</reference>
<dbReference type="GO" id="GO:0005819">
    <property type="term" value="C:spindle"/>
    <property type="evidence" value="ECO:0007669"/>
    <property type="project" value="TreeGrafter"/>
</dbReference>
<dbReference type="GO" id="GO:0005737">
    <property type="term" value="C:cytoplasm"/>
    <property type="evidence" value="ECO:0007669"/>
    <property type="project" value="TreeGrafter"/>
</dbReference>
<dbReference type="GO" id="GO:0016020">
    <property type="term" value="C:membrane"/>
    <property type="evidence" value="ECO:0007669"/>
    <property type="project" value="InterPro"/>
</dbReference>
<name>A0A0K0DHL6_ANGCA</name>
<feature type="region of interest" description="Disordered" evidence="1">
    <location>
        <begin position="42"/>
        <end position="63"/>
    </location>
</feature>
<dbReference type="GO" id="GO:0000281">
    <property type="term" value="P:mitotic cytokinesis"/>
    <property type="evidence" value="ECO:0007669"/>
    <property type="project" value="TreeGrafter"/>
</dbReference>
<feature type="compositionally biased region" description="Polar residues" evidence="1">
    <location>
        <begin position="51"/>
        <end position="62"/>
    </location>
</feature>
<reference evidence="4" key="2">
    <citation type="submission" date="2017-02" db="UniProtKB">
        <authorList>
            <consortium name="WormBaseParasite"/>
        </authorList>
    </citation>
    <scope>IDENTIFICATION</scope>
</reference>
<protein>
    <submittedName>
        <fullName evidence="4">Protein JTB</fullName>
    </submittedName>
</protein>
<dbReference type="GO" id="GO:0005813">
    <property type="term" value="C:centrosome"/>
    <property type="evidence" value="ECO:0007669"/>
    <property type="project" value="TreeGrafter"/>
</dbReference>
<keyword evidence="2" id="KW-0812">Transmembrane</keyword>
<dbReference type="GO" id="GO:0030496">
    <property type="term" value="C:midbody"/>
    <property type="evidence" value="ECO:0007669"/>
    <property type="project" value="TreeGrafter"/>
</dbReference>
<evidence type="ECO:0000256" key="2">
    <source>
        <dbReference type="SAM" id="Phobius"/>
    </source>
</evidence>
<dbReference type="AlphaFoldDB" id="A0A0K0DHL6"/>
<dbReference type="PANTHER" id="PTHR13041:SF3">
    <property type="entry name" value="PROTEIN JTB"/>
    <property type="match status" value="1"/>
</dbReference>
<keyword evidence="2" id="KW-0472">Membrane</keyword>